<name>A0ABU4VPY1_9ACTN</name>
<dbReference type="InterPro" id="IPR050697">
    <property type="entry name" value="Adenylyl/Guanylyl_Cyclase_3/4"/>
</dbReference>
<gene>
    <name evidence="4" type="ORF">SK069_18985</name>
</gene>
<keyword evidence="2" id="KW-0472">Membrane</keyword>
<dbReference type="RefSeq" id="WP_319955839.1">
    <property type="nucleotide sequence ID" value="NZ_JAXAVX010000018.1"/>
</dbReference>
<dbReference type="SUPFAM" id="SSF55073">
    <property type="entry name" value="Nucleotide cyclase"/>
    <property type="match status" value="1"/>
</dbReference>
<keyword evidence="2" id="KW-1133">Transmembrane helix</keyword>
<evidence type="ECO:0000256" key="1">
    <source>
        <dbReference type="ARBA" id="ARBA00005381"/>
    </source>
</evidence>
<reference evidence="4 5" key="1">
    <citation type="submission" date="2023-11" db="EMBL/GenBank/DDBJ databases">
        <authorList>
            <person name="Xu M."/>
            <person name="Jiang T."/>
        </authorList>
    </citation>
    <scope>NUCLEOTIDE SEQUENCE [LARGE SCALE GENOMIC DNA]</scope>
    <source>
        <strain evidence="4 5">SD</strain>
    </source>
</reference>
<feature type="domain" description="Guanylate cyclase" evidence="3">
    <location>
        <begin position="406"/>
        <end position="540"/>
    </location>
</feature>
<dbReference type="EC" id="4.6.1.-" evidence="4"/>
<keyword evidence="2" id="KW-0812">Transmembrane</keyword>
<dbReference type="InterPro" id="IPR001054">
    <property type="entry name" value="A/G_cyclase"/>
</dbReference>
<feature type="transmembrane region" description="Helical" evidence="2">
    <location>
        <begin position="290"/>
        <end position="308"/>
    </location>
</feature>
<dbReference type="SMART" id="SM00044">
    <property type="entry name" value="CYCc"/>
    <property type="match status" value="1"/>
</dbReference>
<dbReference type="GO" id="GO:0016829">
    <property type="term" value="F:lyase activity"/>
    <property type="evidence" value="ECO:0007669"/>
    <property type="project" value="UniProtKB-KW"/>
</dbReference>
<feature type="transmembrane region" description="Helical" evidence="2">
    <location>
        <begin position="315"/>
        <end position="337"/>
    </location>
</feature>
<dbReference type="SMART" id="SM01080">
    <property type="entry name" value="CHASE2"/>
    <property type="match status" value="1"/>
</dbReference>
<keyword evidence="4" id="KW-0456">Lyase</keyword>
<evidence type="ECO:0000256" key="2">
    <source>
        <dbReference type="SAM" id="Phobius"/>
    </source>
</evidence>
<protein>
    <submittedName>
        <fullName evidence="4">Adenylate/guanylate cyclase domain-containing protein</fullName>
        <ecNumber evidence="4">4.6.1.-</ecNumber>
    </submittedName>
</protein>
<dbReference type="PANTHER" id="PTHR43081:SF1">
    <property type="entry name" value="ADENYLATE CYCLASE, TERMINAL-DIFFERENTIATION SPECIFIC"/>
    <property type="match status" value="1"/>
</dbReference>
<dbReference type="Gene3D" id="3.30.70.1230">
    <property type="entry name" value="Nucleotide cyclase"/>
    <property type="match status" value="1"/>
</dbReference>
<comment type="similarity">
    <text evidence="1">Belongs to the adenylyl cyclase class-3 family.</text>
</comment>
<dbReference type="Pfam" id="PF05226">
    <property type="entry name" value="CHASE2"/>
    <property type="match status" value="1"/>
</dbReference>
<dbReference type="PROSITE" id="PS50125">
    <property type="entry name" value="GUANYLATE_CYCLASE_2"/>
    <property type="match status" value="1"/>
</dbReference>
<organism evidence="4 5">
    <name type="scientific">Patulibacter brassicae</name>
    <dbReference type="NCBI Taxonomy" id="1705717"/>
    <lineage>
        <taxon>Bacteria</taxon>
        <taxon>Bacillati</taxon>
        <taxon>Actinomycetota</taxon>
        <taxon>Thermoleophilia</taxon>
        <taxon>Solirubrobacterales</taxon>
        <taxon>Patulibacteraceae</taxon>
        <taxon>Patulibacter</taxon>
    </lineage>
</organism>
<evidence type="ECO:0000259" key="3">
    <source>
        <dbReference type="PROSITE" id="PS50125"/>
    </source>
</evidence>
<keyword evidence="5" id="KW-1185">Reference proteome</keyword>
<feature type="transmembrane region" description="Helical" evidence="2">
    <location>
        <begin position="343"/>
        <end position="364"/>
    </location>
</feature>
<dbReference type="CDD" id="cd07302">
    <property type="entry name" value="CHD"/>
    <property type="match status" value="1"/>
</dbReference>
<evidence type="ECO:0000313" key="5">
    <source>
        <dbReference type="Proteomes" id="UP001277761"/>
    </source>
</evidence>
<evidence type="ECO:0000313" key="4">
    <source>
        <dbReference type="EMBL" id="MDX8153689.1"/>
    </source>
</evidence>
<dbReference type="Pfam" id="PF00211">
    <property type="entry name" value="Guanylate_cyc"/>
    <property type="match status" value="1"/>
</dbReference>
<sequence length="590" mass="61120">MSRAPGGRRARAALRSRTAVLVAAAVLSAALAFTADLLGGLASAERTTVDARFQLRGEDRDRIGPVPIAVVGMDTKSLGEIDEYPLPRRWHARVIDRLVAAGARVVAYDVQFTEPSPSARDDEALLDAVDAAPRIVLAATETDRDGATAVLGGPSMQRDLGVRVGHTGVDRDDDGVVRRFRTARDGLVAFPVVAAELATGRRATAADGSGRWVDLVGPSGSFPRYSLVDVAKGRVPAARLRGRIVVVGATAPSLGDIHATATDAAMPGPELLANAIATTLRGDPIRDAGGAWNVLLTLLAALAAPLVARRRGPVSTVLAAAAAALLLGVVAYGAFLADRVVDVATPALALGLGTLTALAISTAFEAAGRQRTREVFARFVAADVVDDVLAETGRDVRLGGMRTDASVLFCDLRGSTALLERLDPEEGIAVLNRFLAAMSDAVDHHGGTMVGFRGDGLMAVFGAPLAQEDHADRALAAAREMTGPALRGVLAELAADGLETDLRMGVGIASGLVMVGNVGSQRRMEYTAIGDPANVAARLEGMTKDHPHPILLSDATQARLARRDGLTSLGALAVRGRSGTIVAWGADPGP</sequence>
<accession>A0ABU4VPY1</accession>
<proteinExistence type="inferred from homology"/>
<comment type="caution">
    <text evidence="4">The sequence shown here is derived from an EMBL/GenBank/DDBJ whole genome shotgun (WGS) entry which is preliminary data.</text>
</comment>
<dbReference type="Proteomes" id="UP001277761">
    <property type="component" value="Unassembled WGS sequence"/>
</dbReference>
<dbReference type="InterPro" id="IPR007890">
    <property type="entry name" value="CHASE2"/>
</dbReference>
<dbReference type="EMBL" id="JAXAVX010000018">
    <property type="protein sequence ID" value="MDX8153689.1"/>
    <property type="molecule type" value="Genomic_DNA"/>
</dbReference>
<dbReference type="InterPro" id="IPR029787">
    <property type="entry name" value="Nucleotide_cyclase"/>
</dbReference>
<dbReference type="PANTHER" id="PTHR43081">
    <property type="entry name" value="ADENYLATE CYCLASE, TERMINAL-DIFFERENTIATION SPECIFIC-RELATED"/>
    <property type="match status" value="1"/>
</dbReference>